<comment type="caution">
    <text evidence="1">The sequence shown here is derived from an EMBL/GenBank/DDBJ whole genome shotgun (WGS) entry which is preliminary data.</text>
</comment>
<organism evidence="1 2">
    <name type="scientific">Candidatus Saganbacteria bacterium</name>
    <dbReference type="NCBI Taxonomy" id="2575572"/>
    <lineage>
        <taxon>Bacteria</taxon>
        <taxon>Bacillati</taxon>
        <taxon>Saganbacteria</taxon>
    </lineage>
</organism>
<accession>A0A833L1K1</accession>
<evidence type="ECO:0000313" key="2">
    <source>
        <dbReference type="Proteomes" id="UP000488506"/>
    </source>
</evidence>
<reference evidence="1 2" key="1">
    <citation type="submission" date="2019-12" db="EMBL/GenBank/DDBJ databases">
        <authorList>
            <person name="Wolfe R."/>
            <person name="Danczak R."/>
            <person name="Wilkins M."/>
        </authorList>
    </citation>
    <scope>NUCLEOTIDE SEQUENCE [LARGE SCALE GENOMIC DNA]</scope>
    <source>
        <strain evidence="1">X2_MaxBin.013</strain>
    </source>
</reference>
<sequence>MLVEGSGGKPWKFSFYSIFRPPIVREGASVRTDLRALDVKFSPIMSSMVDKLSRLPEETYNGLIGCIKRLKERYSLDTPTELLLPKLDSKLMTYPFKEVPPKLLWDQYYQIASDLPFGTLDLRRIEDSRFRFEK</sequence>
<evidence type="ECO:0000313" key="1">
    <source>
        <dbReference type="EMBL" id="KAF0134559.1"/>
    </source>
</evidence>
<dbReference type="AlphaFoldDB" id="A0A833L1K1"/>
<name>A0A833L1K1_UNCSA</name>
<protein>
    <submittedName>
        <fullName evidence="1">Uncharacterized protein</fullName>
    </submittedName>
</protein>
<gene>
    <name evidence="1" type="ORF">FD145_577</name>
</gene>
<dbReference type="EMBL" id="WPAF01000007">
    <property type="protein sequence ID" value="KAF0134559.1"/>
    <property type="molecule type" value="Genomic_DNA"/>
</dbReference>
<proteinExistence type="predicted"/>
<dbReference type="Proteomes" id="UP000488506">
    <property type="component" value="Unassembled WGS sequence"/>
</dbReference>